<evidence type="ECO:0000256" key="1">
    <source>
        <dbReference type="ARBA" id="ARBA00022723"/>
    </source>
</evidence>
<proteinExistence type="predicted"/>
<dbReference type="InterPro" id="IPR013096">
    <property type="entry name" value="Cupin_2"/>
</dbReference>
<dbReference type="InterPro" id="IPR014710">
    <property type="entry name" value="RmlC-like_jellyroll"/>
</dbReference>
<dbReference type="InterPro" id="IPR011051">
    <property type="entry name" value="RmlC_Cupin_sf"/>
</dbReference>
<feature type="domain" description="Cupin type-2" evidence="2">
    <location>
        <begin position="34"/>
        <end position="101"/>
    </location>
</feature>
<sequence>METVSCDYRELIAYSEQKANKVVLAELAHSRTTLWCLRPGQRIEPHVHAGDHVWVVLEGSGEYLGASSRRPIAPGSVLAVPAGEAHGVVNSGDTGLVFLSISAG</sequence>
<name>A0A5D3WNM8_9BACT</name>
<dbReference type="SUPFAM" id="SSF51182">
    <property type="entry name" value="RmlC-like cupins"/>
    <property type="match status" value="1"/>
</dbReference>
<dbReference type="EMBL" id="VNIB01000003">
    <property type="protein sequence ID" value="TYO99259.1"/>
    <property type="molecule type" value="Genomic_DNA"/>
</dbReference>
<accession>A0A5D3WNM8</accession>
<organism evidence="3 4">
    <name type="scientific">Geothermobacter ehrlichii</name>
    <dbReference type="NCBI Taxonomy" id="213224"/>
    <lineage>
        <taxon>Bacteria</taxon>
        <taxon>Pseudomonadati</taxon>
        <taxon>Thermodesulfobacteriota</taxon>
        <taxon>Desulfuromonadia</taxon>
        <taxon>Desulfuromonadales</taxon>
        <taxon>Geothermobacteraceae</taxon>
        <taxon>Geothermobacter</taxon>
    </lineage>
</organism>
<dbReference type="Gene3D" id="2.60.120.10">
    <property type="entry name" value="Jelly Rolls"/>
    <property type="match status" value="1"/>
</dbReference>
<dbReference type="AlphaFoldDB" id="A0A5D3WNM8"/>
<dbReference type="InterPro" id="IPR051610">
    <property type="entry name" value="GPI/OXD"/>
</dbReference>
<keyword evidence="4" id="KW-1185">Reference proteome</keyword>
<protein>
    <submittedName>
        <fullName evidence="3">Cupin domain</fullName>
    </submittedName>
</protein>
<evidence type="ECO:0000259" key="2">
    <source>
        <dbReference type="Pfam" id="PF07883"/>
    </source>
</evidence>
<dbReference type="RefSeq" id="WP_148895182.1">
    <property type="nucleotide sequence ID" value="NZ_VNIB01000003.1"/>
</dbReference>
<dbReference type="PANTHER" id="PTHR35848:SF6">
    <property type="entry name" value="CUPIN TYPE-2 DOMAIN-CONTAINING PROTEIN"/>
    <property type="match status" value="1"/>
</dbReference>
<comment type="caution">
    <text evidence="3">The sequence shown here is derived from an EMBL/GenBank/DDBJ whole genome shotgun (WGS) entry which is preliminary data.</text>
</comment>
<dbReference type="OrthoDB" id="9791637at2"/>
<evidence type="ECO:0000313" key="4">
    <source>
        <dbReference type="Proteomes" id="UP000324159"/>
    </source>
</evidence>
<keyword evidence="1" id="KW-0479">Metal-binding</keyword>
<dbReference type="PANTHER" id="PTHR35848">
    <property type="entry name" value="OXALATE-BINDING PROTEIN"/>
    <property type="match status" value="1"/>
</dbReference>
<gene>
    <name evidence="3" type="ORF">EDC39_103102</name>
</gene>
<evidence type="ECO:0000313" key="3">
    <source>
        <dbReference type="EMBL" id="TYO99259.1"/>
    </source>
</evidence>
<dbReference type="Pfam" id="PF07883">
    <property type="entry name" value="Cupin_2"/>
    <property type="match status" value="1"/>
</dbReference>
<dbReference type="GO" id="GO:0046872">
    <property type="term" value="F:metal ion binding"/>
    <property type="evidence" value="ECO:0007669"/>
    <property type="project" value="UniProtKB-KW"/>
</dbReference>
<reference evidence="3 4" key="1">
    <citation type="submission" date="2019-07" db="EMBL/GenBank/DDBJ databases">
        <title>Genomic Encyclopedia of Type Strains, Phase IV (KMG-IV): sequencing the most valuable type-strain genomes for metagenomic binning, comparative biology and taxonomic classification.</title>
        <authorList>
            <person name="Goeker M."/>
        </authorList>
    </citation>
    <scope>NUCLEOTIDE SEQUENCE [LARGE SCALE GENOMIC DNA]</scope>
    <source>
        <strain evidence="3 4">SS015</strain>
    </source>
</reference>
<dbReference type="Proteomes" id="UP000324159">
    <property type="component" value="Unassembled WGS sequence"/>
</dbReference>